<keyword evidence="2 4" id="KW-0863">Zinc-finger</keyword>
<reference evidence="9" key="3">
    <citation type="journal article" date="2020" name="Plant Biotechnol. J.">
        <title>The pomegranate (Punica granatum L.) draft genome dissects genetic divergence between soft- and hard-seeded cultivars.</title>
        <authorList>
            <person name="Luo X."/>
            <person name="Li H."/>
            <person name="Wu Z."/>
            <person name="Yao W."/>
            <person name="Zhao P."/>
            <person name="Cao D."/>
            <person name="Yu H."/>
            <person name="Li K."/>
            <person name="Poudel K."/>
            <person name="Zhao D."/>
            <person name="Zhang F."/>
            <person name="Xia X."/>
            <person name="Chen L."/>
            <person name="Wang Q."/>
            <person name="Jing D."/>
            <person name="Cao S."/>
        </authorList>
    </citation>
    <scope>NUCLEOTIDE SEQUENCE [LARGE SCALE GENOMIC DNA]</scope>
</reference>
<dbReference type="InterPro" id="IPR007320">
    <property type="entry name" value="PDCD2_C"/>
</dbReference>
<accession>A0A218W440</accession>
<dbReference type="OrthoDB" id="443682at2759"/>
<evidence type="ECO:0000256" key="3">
    <source>
        <dbReference type="ARBA" id="ARBA00022833"/>
    </source>
</evidence>
<evidence type="ECO:0000313" key="7">
    <source>
        <dbReference type="EMBL" id="OWM66862.1"/>
    </source>
</evidence>
<dbReference type="Pfam" id="PF04194">
    <property type="entry name" value="PDCD2_C"/>
    <property type="match status" value="1"/>
</dbReference>
<keyword evidence="1" id="KW-0479">Metal-binding</keyword>
<gene>
    <name evidence="10" type="primary">LOC116189557</name>
    <name evidence="7" type="ORF">CDL15_Pgr002657</name>
</gene>
<evidence type="ECO:0000256" key="4">
    <source>
        <dbReference type="PROSITE-ProRule" id="PRU00134"/>
    </source>
</evidence>
<feature type="domain" description="MYND-type" evidence="6">
    <location>
        <begin position="192"/>
        <end position="230"/>
    </location>
</feature>
<evidence type="ECO:0000256" key="2">
    <source>
        <dbReference type="ARBA" id="ARBA00022771"/>
    </source>
</evidence>
<dbReference type="AlphaFoldDB" id="A0A218W440"/>
<feature type="compositionally biased region" description="Acidic residues" evidence="5">
    <location>
        <begin position="23"/>
        <end position="53"/>
    </location>
</feature>
<reference evidence="8" key="1">
    <citation type="journal article" date="2017" name="Plant J.">
        <title>The pomegranate (Punica granatum L.) genome and the genomics of punicalagin biosynthesis.</title>
        <authorList>
            <person name="Qin G."/>
            <person name="Xu C."/>
            <person name="Ming R."/>
            <person name="Tang H."/>
            <person name="Guyot R."/>
            <person name="Kramer E.M."/>
            <person name="Hu Y."/>
            <person name="Yi X."/>
            <person name="Qi Y."/>
            <person name="Xu X."/>
            <person name="Gao Z."/>
            <person name="Pan H."/>
            <person name="Jian J."/>
            <person name="Tian Y."/>
            <person name="Yue Z."/>
            <person name="Xu Y."/>
        </authorList>
    </citation>
    <scope>NUCLEOTIDE SEQUENCE [LARGE SCALE GENOMIC DNA]</scope>
    <source>
        <strain evidence="8">cv. Dabenzi</strain>
    </source>
</reference>
<organism evidence="7 8">
    <name type="scientific">Punica granatum</name>
    <name type="common">Pomegranate</name>
    <dbReference type="NCBI Taxonomy" id="22663"/>
    <lineage>
        <taxon>Eukaryota</taxon>
        <taxon>Viridiplantae</taxon>
        <taxon>Streptophyta</taxon>
        <taxon>Embryophyta</taxon>
        <taxon>Tracheophyta</taxon>
        <taxon>Spermatophyta</taxon>
        <taxon>Magnoliopsida</taxon>
        <taxon>eudicotyledons</taxon>
        <taxon>Gunneridae</taxon>
        <taxon>Pentapetalae</taxon>
        <taxon>rosids</taxon>
        <taxon>malvids</taxon>
        <taxon>Myrtales</taxon>
        <taxon>Lythraceae</taxon>
        <taxon>Punica</taxon>
    </lineage>
</organism>
<keyword evidence="3" id="KW-0862">Zinc</keyword>
<name>A0A218W440_PUNGR</name>
<dbReference type="SUPFAM" id="SSF144232">
    <property type="entry name" value="HIT/MYND zinc finger-like"/>
    <property type="match status" value="1"/>
</dbReference>
<dbReference type="PANTHER" id="PTHR12298">
    <property type="entry name" value="PCDC2 PROGRAMMED CELL DEATH PROTEIN 2 -RELATED"/>
    <property type="match status" value="1"/>
</dbReference>
<dbReference type="Proteomes" id="UP000515151">
    <property type="component" value="Chromosome 8"/>
</dbReference>
<evidence type="ECO:0000259" key="6">
    <source>
        <dbReference type="PROSITE" id="PS50865"/>
    </source>
</evidence>
<dbReference type="Gene3D" id="6.10.140.2220">
    <property type="match status" value="1"/>
</dbReference>
<keyword evidence="9" id="KW-1185">Reference proteome</keyword>
<dbReference type="GO" id="GO:0008270">
    <property type="term" value="F:zinc ion binding"/>
    <property type="evidence" value="ECO:0007669"/>
    <property type="project" value="UniProtKB-KW"/>
</dbReference>
<dbReference type="PROSITE" id="PS50865">
    <property type="entry name" value="ZF_MYND_2"/>
    <property type="match status" value="1"/>
</dbReference>
<evidence type="ECO:0000313" key="9">
    <source>
        <dbReference type="Proteomes" id="UP000515151"/>
    </source>
</evidence>
<dbReference type="PANTHER" id="PTHR12298:SF4">
    <property type="entry name" value="PROGRAMMED CELL DEATH PROTEIN 2"/>
    <property type="match status" value="1"/>
</dbReference>
<evidence type="ECO:0000256" key="1">
    <source>
        <dbReference type="ARBA" id="ARBA00022723"/>
    </source>
</evidence>
<dbReference type="Proteomes" id="UP000197138">
    <property type="component" value="Unassembled WGS sequence"/>
</dbReference>
<proteinExistence type="predicted"/>
<evidence type="ECO:0000313" key="8">
    <source>
        <dbReference type="Proteomes" id="UP000197138"/>
    </source>
</evidence>
<evidence type="ECO:0000256" key="5">
    <source>
        <dbReference type="SAM" id="MobiDB-lite"/>
    </source>
</evidence>
<sequence>MEIGEADNPADMLKGLQVTSYDNENDDDDDDAEPVEEDPIDEEDEDDDGDEEQEPVTLGFLEKPKNNWSLLRQLFPSKAGGVPAWLVPDELPSGRACVCDICGEPLQFLLQVYAPLSDKESTFHRILYLFMCPSMACLLRDQHEQWKRCPEEAFRSVKVFRSQLPRYNAYYSSDPPKHDGTDKPSSSGAALCDWCGTWKGNKVCGNCKRVRYCSEKHQVMHWRSGHKAACQRLSISPELSESSPRTGETASAKIQSAASKNLWPEFEIVNEDESEYDAEMSDDNSNANALVSSKNNEMDESMKSLINSFEGDGDRRSWATFQERISKAPEQILRYCRNVSTKPLWPMLSGLPSRADIPRCSYCGGPRCFEFQVLPQLLYYFGVKNDADSLDWAIIVVYTCEASCEGSLAYKEEVAWVQLAAPTSSPIS</sequence>
<reference evidence="10" key="4">
    <citation type="submission" date="2025-04" db="UniProtKB">
        <authorList>
            <consortium name="RefSeq"/>
        </authorList>
    </citation>
    <scope>IDENTIFICATION</scope>
    <source>
        <tissue evidence="10">Leaf</tissue>
    </source>
</reference>
<dbReference type="EMBL" id="MTKT01005527">
    <property type="protein sequence ID" value="OWM66862.1"/>
    <property type="molecule type" value="Genomic_DNA"/>
</dbReference>
<reference evidence="7" key="2">
    <citation type="submission" date="2017-06" db="EMBL/GenBank/DDBJ databases">
        <title>The pomegranate genome and the genomics of punicalagin biosynthesis.</title>
        <authorList>
            <person name="Xu C."/>
        </authorList>
    </citation>
    <scope>NUCLEOTIDE SEQUENCE [LARGE SCALE GENOMIC DNA]</scope>
    <source>
        <tissue evidence="7">Fresh leaf</tissue>
    </source>
</reference>
<dbReference type="PROSITE" id="PS01360">
    <property type="entry name" value="ZF_MYND_1"/>
    <property type="match status" value="1"/>
</dbReference>
<dbReference type="GeneID" id="116189557"/>
<feature type="region of interest" description="Disordered" evidence="5">
    <location>
        <begin position="1"/>
        <end position="53"/>
    </location>
</feature>
<evidence type="ECO:0000313" key="10">
    <source>
        <dbReference type="RefSeq" id="XP_031375128.1"/>
    </source>
</evidence>
<dbReference type="GO" id="GO:0005737">
    <property type="term" value="C:cytoplasm"/>
    <property type="evidence" value="ECO:0007669"/>
    <property type="project" value="InterPro"/>
</dbReference>
<dbReference type="RefSeq" id="XP_031375128.1">
    <property type="nucleotide sequence ID" value="XM_031519268.1"/>
</dbReference>
<dbReference type="Pfam" id="PF01753">
    <property type="entry name" value="zf-MYND"/>
    <property type="match status" value="1"/>
</dbReference>
<protein>
    <submittedName>
        <fullName evidence="10">Programmed cell death protein 2-like</fullName>
    </submittedName>
</protein>
<dbReference type="InterPro" id="IPR002893">
    <property type="entry name" value="Znf_MYND"/>
</dbReference>